<feature type="non-terminal residue" evidence="3">
    <location>
        <position position="1"/>
    </location>
</feature>
<dbReference type="EMBL" id="UINC01111858">
    <property type="protein sequence ID" value="SVC80377.1"/>
    <property type="molecule type" value="Genomic_DNA"/>
</dbReference>
<dbReference type="PANTHER" id="PTHR24198">
    <property type="entry name" value="ANKYRIN REPEAT AND PROTEIN KINASE DOMAIN-CONTAINING PROTEIN"/>
    <property type="match status" value="1"/>
</dbReference>
<protein>
    <submittedName>
        <fullName evidence="3">Uncharacterized protein</fullName>
    </submittedName>
</protein>
<sequence length="336" mass="35045">AVKDQDQQSVRDLLGQDVDVNAREGDGATALHWAVVRNDAIVVDELLRVGADVNAANDYGVTAISLACLNRNAPMVETLLVAGADPNAVTSMGETVLMTCAGTGSVDAAAALLDHGAANINAKEVSYGQTALMQASAQDNPKVVQLLLAHGADVHARSTSYLLPVSLGDPLDDTGGGAVMMPQRGFTPLLFAARHGHVENALLLLDAGANVNESAPSGESALVIASFSDQSEVATLLLERGADPHDASAGYTALHTAVVRGDLELVKALCAEGADPNIRLIKGSPQRREAYWFGLSERWSGATPFWLAAKFAEVDIMRVLADNDADPLLSSDNGTT</sequence>
<keyword evidence="1" id="KW-0677">Repeat</keyword>
<dbReference type="AlphaFoldDB" id="A0A382Q5R6"/>
<evidence type="ECO:0000256" key="2">
    <source>
        <dbReference type="ARBA" id="ARBA00023043"/>
    </source>
</evidence>
<dbReference type="PANTHER" id="PTHR24198:SF165">
    <property type="entry name" value="ANKYRIN REPEAT-CONTAINING PROTEIN-RELATED"/>
    <property type="match status" value="1"/>
</dbReference>
<dbReference type="InterPro" id="IPR036770">
    <property type="entry name" value="Ankyrin_rpt-contain_sf"/>
</dbReference>
<proteinExistence type="predicted"/>
<name>A0A382Q5R6_9ZZZZ</name>
<reference evidence="3" key="1">
    <citation type="submission" date="2018-05" db="EMBL/GenBank/DDBJ databases">
        <authorList>
            <person name="Lanie J.A."/>
            <person name="Ng W.-L."/>
            <person name="Kazmierczak K.M."/>
            <person name="Andrzejewski T.M."/>
            <person name="Davidsen T.M."/>
            <person name="Wayne K.J."/>
            <person name="Tettelin H."/>
            <person name="Glass J.I."/>
            <person name="Rusch D."/>
            <person name="Podicherti R."/>
            <person name="Tsui H.-C.T."/>
            <person name="Winkler M.E."/>
        </authorList>
    </citation>
    <scope>NUCLEOTIDE SEQUENCE</scope>
</reference>
<dbReference type="Gene3D" id="1.25.40.20">
    <property type="entry name" value="Ankyrin repeat-containing domain"/>
    <property type="match status" value="4"/>
</dbReference>
<gene>
    <name evidence="3" type="ORF">METZ01_LOCUS333231</name>
</gene>
<accession>A0A382Q5R6</accession>
<dbReference type="Pfam" id="PF00023">
    <property type="entry name" value="Ank"/>
    <property type="match status" value="2"/>
</dbReference>
<dbReference type="PRINTS" id="PR01415">
    <property type="entry name" value="ANKYRIN"/>
</dbReference>
<keyword evidence="2" id="KW-0040">ANK repeat</keyword>
<dbReference type="SUPFAM" id="SSF48403">
    <property type="entry name" value="Ankyrin repeat"/>
    <property type="match status" value="1"/>
</dbReference>
<dbReference type="Pfam" id="PF12796">
    <property type="entry name" value="Ank_2"/>
    <property type="match status" value="2"/>
</dbReference>
<evidence type="ECO:0000256" key="1">
    <source>
        <dbReference type="ARBA" id="ARBA00022737"/>
    </source>
</evidence>
<feature type="non-terminal residue" evidence="3">
    <location>
        <position position="336"/>
    </location>
</feature>
<organism evidence="3">
    <name type="scientific">marine metagenome</name>
    <dbReference type="NCBI Taxonomy" id="408172"/>
    <lineage>
        <taxon>unclassified sequences</taxon>
        <taxon>metagenomes</taxon>
        <taxon>ecological metagenomes</taxon>
    </lineage>
</organism>
<dbReference type="InterPro" id="IPR002110">
    <property type="entry name" value="Ankyrin_rpt"/>
</dbReference>
<dbReference type="PROSITE" id="PS50297">
    <property type="entry name" value="ANK_REP_REGION"/>
    <property type="match status" value="5"/>
</dbReference>
<evidence type="ECO:0000313" key="3">
    <source>
        <dbReference type="EMBL" id="SVC80377.1"/>
    </source>
</evidence>
<dbReference type="PROSITE" id="PS50088">
    <property type="entry name" value="ANK_REPEAT"/>
    <property type="match status" value="6"/>
</dbReference>
<dbReference type="SMART" id="SM00248">
    <property type="entry name" value="ANK"/>
    <property type="match status" value="8"/>
</dbReference>